<evidence type="ECO:0000313" key="1">
    <source>
        <dbReference type="EMBL" id="AIG56381.1"/>
    </source>
</evidence>
<accession>A0A0A7CP93</accession>
<dbReference type="AlphaFoldDB" id="A0A0A7CP93"/>
<organism evidence="1">
    <name type="scientific">Achlya hypogyna</name>
    <name type="common">Oomycete</name>
    <name type="synonym">Protoachlya hypogyna</name>
    <dbReference type="NCBI Taxonomy" id="1202772"/>
    <lineage>
        <taxon>Eukaryota</taxon>
        <taxon>Sar</taxon>
        <taxon>Stramenopiles</taxon>
        <taxon>Oomycota</taxon>
        <taxon>Saprolegniomycetes</taxon>
        <taxon>Saprolegniales</taxon>
        <taxon>Achlyaceae</taxon>
        <taxon>Achlya</taxon>
    </lineage>
</organism>
<reference evidence="1" key="1">
    <citation type="journal article" date="2014" name="Genome Biol. Evol.">
        <title>The secreted proteins of Achlya hypogyna and Thraustotheca clavata identify the ancestral oomycete secretome and reveal gene acquisitions by horizontal gene transfer.</title>
        <authorList>
            <person name="Misner I."/>
            <person name="Blouin N."/>
            <person name="Leonard G."/>
            <person name="Richards T.A."/>
            <person name="Lane C.E."/>
        </authorList>
    </citation>
    <scope>NUCLEOTIDE SEQUENCE</scope>
    <source>
        <strain evidence="1">ATCC 48635</strain>
    </source>
</reference>
<protein>
    <submittedName>
        <fullName evidence="1">Secreted protein</fullName>
    </submittedName>
</protein>
<proteinExistence type="predicted"/>
<dbReference type="EMBL" id="KM038920">
    <property type="protein sequence ID" value="AIG56381.1"/>
    <property type="molecule type" value="Genomic_DNA"/>
</dbReference>
<sequence length="230" mass="26307">MVALTSLFTFIWGLFPTLCPWPHTFQYNGRDCREFELVNETHPETIAQHIIVGNSSNLPLDEFGELFGGIWYLFNNTHASTKCTSFAGTRKVGNGTYELTTYNAQTTSFSDSGTFYSLLRHLGVSYTITKRREGVYNIRPHMSLPPIAFSLELDVPTVIADWNFVQTNDSDVWIRDSTVFSTPATPYQMIRIVRADGSRTPYFNDKYLPDMRNHPNQLIPHTKSVHRIDL</sequence>
<name>A0A0A7CP93_ACHHY</name>